<evidence type="ECO:0000259" key="7">
    <source>
        <dbReference type="Pfam" id="PF00482"/>
    </source>
</evidence>
<reference evidence="9" key="1">
    <citation type="journal article" date="2019" name="Int. J. Syst. Evol. Microbiol.">
        <title>The Global Catalogue of Microorganisms (GCM) 10K type strain sequencing project: providing services to taxonomists for standard genome sequencing and annotation.</title>
        <authorList>
            <consortium name="The Broad Institute Genomics Platform"/>
            <consortium name="The Broad Institute Genome Sequencing Center for Infectious Disease"/>
            <person name="Wu L."/>
            <person name="Ma J."/>
        </authorList>
    </citation>
    <scope>NUCLEOTIDE SEQUENCE [LARGE SCALE GENOMIC DNA]</scope>
    <source>
        <strain evidence="9">KCTC 62164</strain>
    </source>
</reference>
<feature type="domain" description="Type II secretion system protein GspF" evidence="7">
    <location>
        <begin position="184"/>
        <end position="312"/>
    </location>
</feature>
<name>A0ABV7D670_9PROT</name>
<evidence type="ECO:0000256" key="3">
    <source>
        <dbReference type="ARBA" id="ARBA00022692"/>
    </source>
</evidence>
<comment type="subcellular location">
    <subcellularLocation>
        <location evidence="1">Cell membrane</location>
        <topology evidence="1">Multi-pass membrane protein</topology>
    </subcellularLocation>
</comment>
<comment type="caution">
    <text evidence="8">The sequence shown here is derived from an EMBL/GenBank/DDBJ whole genome shotgun (WGS) entry which is preliminary data.</text>
</comment>
<keyword evidence="2" id="KW-1003">Cell membrane</keyword>
<organism evidence="8 9">
    <name type="scientific">Kordiimonas pumila</name>
    <dbReference type="NCBI Taxonomy" id="2161677"/>
    <lineage>
        <taxon>Bacteria</taxon>
        <taxon>Pseudomonadati</taxon>
        <taxon>Pseudomonadota</taxon>
        <taxon>Alphaproteobacteria</taxon>
        <taxon>Kordiimonadales</taxon>
        <taxon>Kordiimonadaceae</taxon>
        <taxon>Kordiimonas</taxon>
    </lineage>
</organism>
<evidence type="ECO:0000256" key="4">
    <source>
        <dbReference type="ARBA" id="ARBA00022989"/>
    </source>
</evidence>
<dbReference type="PANTHER" id="PTHR35007:SF2">
    <property type="entry name" value="PILUS ASSEMBLE PROTEIN"/>
    <property type="match status" value="1"/>
</dbReference>
<keyword evidence="9" id="KW-1185">Reference proteome</keyword>
<gene>
    <name evidence="8" type="ORF">ACFOKA_11350</name>
</gene>
<sequence length="327" mass="36090">MHEIEKILGISTVDLLSIITGLSAFLVMFAVYQTALVRDPMKSRIKNLQERREALKAGLISTGKRKSPVKKMDNVSILRSIANKFKLLQTEQTKKISSSLVQAGFRSGDSVVVYQVTRLVLPLVMGLVGIILFYGMGVMPGYKNFHPIFAIGFVLLGLKLPDIYIMNAKQKRTDLIRKGLPDALDLLVVCAEAGLTLDSALNRVAKELGRAYPELSDEFSLTAIELGFLPERRQALINLSERVDLPALRGVVTTLVQSEKYGTPLATSLRVLSAEFRNERLMKAEEKAARLPATLTVPLILFILPTLFVVLLGPAACKVVDDFISKH</sequence>
<evidence type="ECO:0000256" key="6">
    <source>
        <dbReference type="SAM" id="Phobius"/>
    </source>
</evidence>
<keyword evidence="4 6" id="KW-1133">Transmembrane helix</keyword>
<proteinExistence type="predicted"/>
<keyword evidence="5 6" id="KW-0472">Membrane</keyword>
<dbReference type="PANTHER" id="PTHR35007">
    <property type="entry name" value="INTEGRAL MEMBRANE PROTEIN-RELATED"/>
    <property type="match status" value="1"/>
</dbReference>
<dbReference type="EMBL" id="JBHRSL010000010">
    <property type="protein sequence ID" value="MFC3052498.1"/>
    <property type="molecule type" value="Genomic_DNA"/>
</dbReference>
<dbReference type="Pfam" id="PF00482">
    <property type="entry name" value="T2SSF"/>
    <property type="match status" value="1"/>
</dbReference>
<dbReference type="RefSeq" id="WP_194213840.1">
    <property type="nucleotide sequence ID" value="NZ_CP061205.1"/>
</dbReference>
<evidence type="ECO:0000313" key="9">
    <source>
        <dbReference type="Proteomes" id="UP001595444"/>
    </source>
</evidence>
<evidence type="ECO:0000256" key="1">
    <source>
        <dbReference type="ARBA" id="ARBA00004651"/>
    </source>
</evidence>
<feature type="transmembrane region" description="Helical" evidence="6">
    <location>
        <begin position="119"/>
        <end position="139"/>
    </location>
</feature>
<evidence type="ECO:0000256" key="2">
    <source>
        <dbReference type="ARBA" id="ARBA00022475"/>
    </source>
</evidence>
<feature type="transmembrane region" description="Helical" evidence="6">
    <location>
        <begin position="15"/>
        <end position="37"/>
    </location>
</feature>
<protein>
    <submittedName>
        <fullName evidence="8">Type II secretion system F family protein</fullName>
    </submittedName>
</protein>
<feature type="transmembrane region" description="Helical" evidence="6">
    <location>
        <begin position="145"/>
        <end position="165"/>
    </location>
</feature>
<accession>A0ABV7D670</accession>
<dbReference type="Proteomes" id="UP001595444">
    <property type="component" value="Unassembled WGS sequence"/>
</dbReference>
<evidence type="ECO:0000313" key="8">
    <source>
        <dbReference type="EMBL" id="MFC3052498.1"/>
    </source>
</evidence>
<dbReference type="InterPro" id="IPR018076">
    <property type="entry name" value="T2SS_GspF_dom"/>
</dbReference>
<keyword evidence="3 6" id="KW-0812">Transmembrane</keyword>
<feature type="transmembrane region" description="Helical" evidence="6">
    <location>
        <begin position="291"/>
        <end position="313"/>
    </location>
</feature>
<evidence type="ECO:0000256" key="5">
    <source>
        <dbReference type="ARBA" id="ARBA00023136"/>
    </source>
</evidence>